<dbReference type="SMART" id="SM00564">
    <property type="entry name" value="PQQ"/>
    <property type="match status" value="3"/>
</dbReference>
<reference evidence="3" key="1">
    <citation type="journal article" date="2012" name="Vet. Microbiol.">
        <title>Comparative genomic analyses of the Taylorellae.</title>
        <authorList>
            <person name="Hauser H."/>
            <person name="Richter D.C."/>
            <person name="van Tonder A."/>
            <person name="Clark L."/>
            <person name="Preston A."/>
        </authorList>
    </citation>
    <scope>NUCLEOTIDE SEQUENCE</scope>
    <source>
        <strain evidence="3">14/56</strain>
    </source>
</reference>
<dbReference type="HOGENOM" id="CLU_105258_0_0_4"/>
<dbReference type="Gene3D" id="2.130.10.10">
    <property type="entry name" value="YVTN repeat-like/Quinoprotein amine dehydrogenase"/>
    <property type="match status" value="1"/>
</dbReference>
<dbReference type="PANTHER" id="PTHR34512">
    <property type="entry name" value="CELL SURFACE PROTEIN"/>
    <property type="match status" value="1"/>
</dbReference>
<dbReference type="EMBL" id="HE681423">
    <property type="protein sequence ID" value="CCG18544.1"/>
    <property type="molecule type" value="Genomic_DNA"/>
</dbReference>
<dbReference type="KEGG" id="teg:KUK_1248"/>
<dbReference type="PROSITE" id="PS51257">
    <property type="entry name" value="PROKAR_LIPOPROTEIN"/>
    <property type="match status" value="1"/>
</dbReference>
<evidence type="ECO:0000259" key="2">
    <source>
        <dbReference type="Pfam" id="PF13360"/>
    </source>
</evidence>
<evidence type="ECO:0000313" key="3">
    <source>
        <dbReference type="EMBL" id="CCG18544.1"/>
    </source>
</evidence>
<keyword evidence="1" id="KW-0732">Signal</keyword>
<dbReference type="InterPro" id="IPR015943">
    <property type="entry name" value="WD40/YVTN_repeat-like_dom_sf"/>
</dbReference>
<organism evidence="3">
    <name type="scientific">Taylorella equigenitalis 14/56</name>
    <dbReference type="NCBI Taxonomy" id="1091497"/>
    <lineage>
        <taxon>Bacteria</taxon>
        <taxon>Pseudomonadati</taxon>
        <taxon>Pseudomonadota</taxon>
        <taxon>Betaproteobacteria</taxon>
        <taxon>Burkholderiales</taxon>
        <taxon>Alcaligenaceae</taxon>
        <taxon>Taylorella</taxon>
    </lineage>
</organism>
<feature type="non-terminal residue" evidence="3">
    <location>
        <position position="199"/>
    </location>
</feature>
<dbReference type="AlphaFoldDB" id="I7IJP9"/>
<feature type="signal peptide" evidence="1">
    <location>
        <begin position="1"/>
        <end position="26"/>
    </location>
</feature>
<accession>I7IJP9</accession>
<dbReference type="PANTHER" id="PTHR34512:SF30">
    <property type="entry name" value="OUTER MEMBRANE PROTEIN ASSEMBLY FACTOR BAMB"/>
    <property type="match status" value="1"/>
</dbReference>
<proteinExistence type="predicted"/>
<dbReference type="InterPro" id="IPR002372">
    <property type="entry name" value="PQQ_rpt_dom"/>
</dbReference>
<dbReference type="Pfam" id="PF13360">
    <property type="entry name" value="PQQ_2"/>
    <property type="match status" value="1"/>
</dbReference>
<sequence>MKLTFNKKFITVVVLTSFLGACSIFKADSRYEPVKVKEIKQTVSLQAVWQSNIGSGGGTGFAPVVQDNSVYAATPDGNVVKLNLDNGSPIWSVKLGSKLTSGVGVGDGLVVVTDKDAKVYALDAQSGKTIWDSKLSTRSTTPPIVAQGKVIVRADDFRVQAFDIKDGKLSWSFVRTNPLLSLKTNSRMSLADNSVVVAG</sequence>
<evidence type="ECO:0000256" key="1">
    <source>
        <dbReference type="SAM" id="SignalP"/>
    </source>
</evidence>
<gene>
    <name evidence="3" type="ORF">KUK_1248</name>
</gene>
<feature type="chain" id="PRO_5003710812" evidence="1">
    <location>
        <begin position="27"/>
        <end position="199"/>
    </location>
</feature>
<feature type="domain" description="Pyrrolo-quinoline quinone repeat" evidence="2">
    <location>
        <begin position="76"/>
        <end position="198"/>
    </location>
</feature>
<dbReference type="InterPro" id="IPR011047">
    <property type="entry name" value="Quinoprotein_ADH-like_sf"/>
</dbReference>
<dbReference type="SUPFAM" id="SSF50998">
    <property type="entry name" value="Quinoprotein alcohol dehydrogenase-like"/>
    <property type="match status" value="1"/>
</dbReference>
<dbReference type="InterPro" id="IPR018391">
    <property type="entry name" value="PQQ_b-propeller_rpt"/>
</dbReference>
<name>I7IJP9_9BURK</name>
<protein>
    <submittedName>
        <fullName evidence="3">Putative quinoprotein</fullName>
    </submittedName>
</protein>